<dbReference type="Pfam" id="PF04542">
    <property type="entry name" value="Sigma70_r2"/>
    <property type="match status" value="1"/>
</dbReference>
<dbReference type="HAMAP" id="MF_00959">
    <property type="entry name" value="Sigma70_RpoS"/>
    <property type="match status" value="1"/>
</dbReference>
<dbReference type="EMBL" id="OZ026884">
    <property type="protein sequence ID" value="CAL1240694.1"/>
    <property type="molecule type" value="Genomic_DNA"/>
</dbReference>
<dbReference type="Gene3D" id="1.10.601.10">
    <property type="entry name" value="RNA Polymerase Primary Sigma Factor"/>
    <property type="match status" value="1"/>
</dbReference>
<evidence type="ECO:0000256" key="5">
    <source>
        <dbReference type="ARBA" id="ARBA00023163"/>
    </source>
</evidence>
<evidence type="ECO:0000259" key="8">
    <source>
        <dbReference type="PROSITE" id="PS00716"/>
    </source>
</evidence>
<dbReference type="Proteomes" id="UP001497493">
    <property type="component" value="Chromosome"/>
</dbReference>
<keyword evidence="10" id="KW-1185">Reference proteome</keyword>
<comment type="similarity">
    <text evidence="6">Belongs to the sigma-70 factor family. RpoS subfamily.</text>
</comment>
<organism evidence="9 10">
    <name type="scientific">Candidatus Methylocalor cossyra</name>
    <dbReference type="NCBI Taxonomy" id="3108543"/>
    <lineage>
        <taxon>Bacteria</taxon>
        <taxon>Pseudomonadati</taxon>
        <taxon>Pseudomonadota</taxon>
        <taxon>Gammaproteobacteria</taxon>
        <taxon>Methylococcales</taxon>
        <taxon>Methylococcaceae</taxon>
        <taxon>Candidatus Methylocalor</taxon>
    </lineage>
</organism>
<evidence type="ECO:0000256" key="1">
    <source>
        <dbReference type="ARBA" id="ARBA00022490"/>
    </source>
</evidence>
<dbReference type="Gene3D" id="1.10.10.10">
    <property type="entry name" value="Winged helix-like DNA-binding domain superfamily/Winged helix DNA-binding domain"/>
    <property type="match status" value="2"/>
</dbReference>
<dbReference type="Pfam" id="PF04545">
    <property type="entry name" value="Sigma70_r4"/>
    <property type="match status" value="1"/>
</dbReference>
<feature type="domain" description="RNA polymerase sigma-70" evidence="8">
    <location>
        <begin position="289"/>
        <end position="315"/>
    </location>
</feature>
<comment type="subunit">
    <text evidence="6">Interacts with the RNA polymerase core enzyme.</text>
</comment>
<comment type="function">
    <text evidence="6">Sigma factors are initiation factors that promote the attachment of RNA polymerase to specific initiation sites and are then released. This sigma factor is the master transcriptional regulator of the stationary phase and the general stress response.</text>
</comment>
<comment type="subcellular location">
    <subcellularLocation>
        <location evidence="6">Cytoplasm</location>
    </subcellularLocation>
</comment>
<evidence type="ECO:0000313" key="9">
    <source>
        <dbReference type="EMBL" id="CAL1240694.1"/>
    </source>
</evidence>
<dbReference type="InterPro" id="IPR012761">
    <property type="entry name" value="RNA_pol_sigma_RpoS"/>
</dbReference>
<dbReference type="InterPro" id="IPR000943">
    <property type="entry name" value="RNA_pol_sigma70"/>
</dbReference>
<dbReference type="InterPro" id="IPR014284">
    <property type="entry name" value="RNA_pol_sigma-70_dom"/>
</dbReference>
<dbReference type="InterPro" id="IPR007627">
    <property type="entry name" value="RNA_pol_sigma70_r2"/>
</dbReference>
<dbReference type="PANTHER" id="PTHR30603:SF67">
    <property type="entry name" value="RNA POLYMERASE SIGMA FACTOR RPOS"/>
    <property type="match status" value="1"/>
</dbReference>
<feature type="region of interest" description="Sigma-70 factor domain-4" evidence="6">
    <location>
        <begin position="264"/>
        <end position="317"/>
    </location>
</feature>
<dbReference type="InterPro" id="IPR007624">
    <property type="entry name" value="RNA_pol_sigma70_r3"/>
</dbReference>
<accession>A0ABP1C8X5</accession>
<dbReference type="PANTHER" id="PTHR30603">
    <property type="entry name" value="RNA POLYMERASE SIGMA FACTOR RPO"/>
    <property type="match status" value="1"/>
</dbReference>
<proteinExistence type="inferred from homology"/>
<dbReference type="CDD" id="cd06171">
    <property type="entry name" value="Sigma70_r4"/>
    <property type="match status" value="1"/>
</dbReference>
<dbReference type="RefSeq" id="WP_348757272.1">
    <property type="nucleotide sequence ID" value="NZ_OZ026884.1"/>
</dbReference>
<evidence type="ECO:0000256" key="2">
    <source>
        <dbReference type="ARBA" id="ARBA00023015"/>
    </source>
</evidence>
<evidence type="ECO:0000313" key="10">
    <source>
        <dbReference type="Proteomes" id="UP001497493"/>
    </source>
</evidence>
<dbReference type="SUPFAM" id="SSF88659">
    <property type="entry name" value="Sigma3 and sigma4 domains of RNA polymerase sigma factors"/>
    <property type="match status" value="2"/>
</dbReference>
<protein>
    <recommendedName>
        <fullName evidence="6">RNA polymerase sigma factor RpoS</fullName>
    </recommendedName>
    <alternativeName>
        <fullName evidence="6">Sigma S</fullName>
    </alternativeName>
    <alternativeName>
        <fullName evidence="6">Sigma-38</fullName>
    </alternativeName>
</protein>
<evidence type="ECO:0000256" key="4">
    <source>
        <dbReference type="ARBA" id="ARBA00023125"/>
    </source>
</evidence>
<dbReference type="InterPro" id="IPR007630">
    <property type="entry name" value="RNA_pol_sigma70_r4"/>
</dbReference>
<feature type="short sequence motif" description="Interaction with polymerase core subunit RpoC" evidence="6">
    <location>
        <begin position="120"/>
        <end position="123"/>
    </location>
</feature>
<feature type="region of interest" description="Sigma-70 factor domain-3" evidence="6">
    <location>
        <begin position="176"/>
        <end position="251"/>
    </location>
</feature>
<reference evidence="9 10" key="1">
    <citation type="submission" date="2024-04" db="EMBL/GenBank/DDBJ databases">
        <authorList>
            <person name="Cremers G."/>
        </authorList>
    </citation>
    <scope>NUCLEOTIDE SEQUENCE [LARGE SCALE GENOMIC DNA]</scope>
    <source>
        <strain evidence="9">MeCH1-AG</strain>
    </source>
</reference>
<keyword evidence="3 6" id="KW-0731">Sigma factor</keyword>
<dbReference type="Pfam" id="PF04539">
    <property type="entry name" value="Sigma70_r3"/>
    <property type="match status" value="1"/>
</dbReference>
<keyword evidence="5 6" id="KW-0804">Transcription</keyword>
<feature type="region of interest" description="Sigma-70 factor domain-2" evidence="6">
    <location>
        <begin position="96"/>
        <end position="166"/>
    </location>
</feature>
<feature type="region of interest" description="Sigma-70 factor domain-1" evidence="6">
    <location>
        <begin position="58"/>
        <end position="91"/>
    </location>
</feature>
<dbReference type="PRINTS" id="PR00046">
    <property type="entry name" value="SIGMA70FCT"/>
</dbReference>
<dbReference type="Pfam" id="PF00140">
    <property type="entry name" value="Sigma70_r1_2"/>
    <property type="match status" value="1"/>
</dbReference>
<feature type="DNA-binding region" description="H-T-H motif" evidence="6">
    <location>
        <begin position="290"/>
        <end position="309"/>
    </location>
</feature>
<dbReference type="NCBIfam" id="TIGR02937">
    <property type="entry name" value="sigma70-ECF"/>
    <property type="match status" value="1"/>
</dbReference>
<dbReference type="SUPFAM" id="SSF88946">
    <property type="entry name" value="Sigma2 domain of RNA polymerase sigma factors"/>
    <property type="match status" value="1"/>
</dbReference>
<evidence type="ECO:0000256" key="3">
    <source>
        <dbReference type="ARBA" id="ARBA00023082"/>
    </source>
</evidence>
<keyword evidence="2 6" id="KW-0805">Transcription regulation</keyword>
<sequence length="331" mass="37951">MNHAAIDEPKPYGEPVLFDELLALEEEEDFQEEADPLAEDSEWVDASFDTVSSDYQYDATRLYLKELSRSQLLTAEEEKHYGRLALKGDPAARKKMIESNLRLVVKISRRYLNRGLPLLDLIEEGNLGLIRAVEKFEPDRGFRFSTYATWWIRQTIERALMNQTRTIRLPIHIVKEMNACLKAHRHLAAKLQHDPSAEEIAHYLGKPVKTVEKILKLNEKVTSIDVPLKKDSDKPLVECLAEDGKPALPDLLQDELLASNLNAWLDQLTDKQREVVSHRYGLNGRDPATLEEVAALLGVTRERVRQIQMEALRRLREILESEGYTAEVIFS</sequence>
<evidence type="ECO:0000256" key="6">
    <source>
        <dbReference type="HAMAP-Rule" id="MF_00959"/>
    </source>
</evidence>
<dbReference type="InterPro" id="IPR050239">
    <property type="entry name" value="Sigma-70_RNA_pol_init_factors"/>
</dbReference>
<dbReference type="NCBIfam" id="NF004207">
    <property type="entry name" value="PRK05657.1"/>
    <property type="match status" value="1"/>
</dbReference>
<dbReference type="InterPro" id="IPR036388">
    <property type="entry name" value="WH-like_DNA-bd_sf"/>
</dbReference>
<evidence type="ECO:0000259" key="7">
    <source>
        <dbReference type="PROSITE" id="PS00715"/>
    </source>
</evidence>
<dbReference type="NCBIfam" id="TIGR02394">
    <property type="entry name" value="rpoS_proteo"/>
    <property type="match status" value="1"/>
</dbReference>
<dbReference type="InterPro" id="IPR009042">
    <property type="entry name" value="RNA_pol_sigma70_r1_2"/>
</dbReference>
<dbReference type="InterPro" id="IPR013325">
    <property type="entry name" value="RNA_pol_sigma_r2"/>
</dbReference>
<keyword evidence="1 6" id="KW-0963">Cytoplasm</keyword>
<keyword evidence="4 6" id="KW-0238">DNA-binding</keyword>
<feature type="domain" description="RNA polymerase sigma-70" evidence="7">
    <location>
        <begin position="120"/>
        <end position="133"/>
    </location>
</feature>
<name>A0ABP1C8X5_9GAMM</name>
<dbReference type="PROSITE" id="PS00715">
    <property type="entry name" value="SIGMA70_1"/>
    <property type="match status" value="1"/>
</dbReference>
<gene>
    <name evidence="6 9" type="primary">rpoS</name>
    <name evidence="9" type="ORF">MECH1_V1_1918</name>
</gene>
<dbReference type="InterPro" id="IPR013324">
    <property type="entry name" value="RNA_pol_sigma_r3/r4-like"/>
</dbReference>
<dbReference type="PROSITE" id="PS00716">
    <property type="entry name" value="SIGMA70_2"/>
    <property type="match status" value="1"/>
</dbReference>